<dbReference type="InterPro" id="IPR000086">
    <property type="entry name" value="NUDIX_hydrolase_dom"/>
</dbReference>
<keyword evidence="3" id="KW-1185">Reference proteome</keyword>
<dbReference type="RefSeq" id="WP_229812022.1">
    <property type="nucleotide sequence ID" value="NZ_BMQJ01000033.1"/>
</dbReference>
<dbReference type="Gene3D" id="3.90.79.10">
    <property type="entry name" value="Nucleoside Triphosphate Pyrophosphohydrolase"/>
    <property type="match status" value="1"/>
</dbReference>
<comment type="caution">
    <text evidence="2">The sequence shown here is derived from an EMBL/GenBank/DDBJ whole genome shotgun (WGS) entry which is preliminary data.</text>
</comment>
<proteinExistence type="predicted"/>
<evidence type="ECO:0000313" key="2">
    <source>
        <dbReference type="EMBL" id="GGQ33324.1"/>
    </source>
</evidence>
<dbReference type="GO" id="GO:0016787">
    <property type="term" value="F:hydrolase activity"/>
    <property type="evidence" value="ECO:0007669"/>
    <property type="project" value="UniProtKB-KW"/>
</dbReference>
<reference evidence="3" key="1">
    <citation type="journal article" date="2019" name="Int. J. Syst. Evol. Microbiol.">
        <title>The Global Catalogue of Microorganisms (GCM) 10K type strain sequencing project: providing services to taxonomists for standard genome sequencing and annotation.</title>
        <authorList>
            <consortium name="The Broad Institute Genomics Platform"/>
            <consortium name="The Broad Institute Genome Sequencing Center for Infectious Disease"/>
            <person name="Wu L."/>
            <person name="Ma J."/>
        </authorList>
    </citation>
    <scope>NUCLEOTIDE SEQUENCE [LARGE SCALE GENOMIC DNA]</scope>
    <source>
        <strain evidence="3">JCM 3115</strain>
    </source>
</reference>
<dbReference type="PROSITE" id="PS51462">
    <property type="entry name" value="NUDIX"/>
    <property type="match status" value="1"/>
</dbReference>
<dbReference type="EMBL" id="BMQJ01000033">
    <property type="protein sequence ID" value="GGQ33324.1"/>
    <property type="molecule type" value="Genomic_DNA"/>
</dbReference>
<sequence length="151" mass="16267">MKRPERVRGVLITPAGRLLTIKRLRPGAAPYWVLPGGGVEDGDATLEAALHREIHEELAGAATICSLIHVIEGDDRQYVFLARLHTWNPARRSGPEFADPARGDYVVEEVPLTAAGLAGIDLVPASVARLLAEHADTLFALPDLRSARPPA</sequence>
<organism evidence="2 3">
    <name type="scientific">Streptosporangium pseudovulgare</name>
    <dbReference type="NCBI Taxonomy" id="35765"/>
    <lineage>
        <taxon>Bacteria</taxon>
        <taxon>Bacillati</taxon>
        <taxon>Actinomycetota</taxon>
        <taxon>Actinomycetes</taxon>
        <taxon>Streptosporangiales</taxon>
        <taxon>Streptosporangiaceae</taxon>
        <taxon>Streptosporangium</taxon>
    </lineage>
</organism>
<dbReference type="CDD" id="cd04669">
    <property type="entry name" value="NUDIX_Hydrolase"/>
    <property type="match status" value="1"/>
</dbReference>
<gene>
    <name evidence="2" type="ORF">GCM10010140_74230</name>
</gene>
<dbReference type="InterPro" id="IPR015797">
    <property type="entry name" value="NUDIX_hydrolase-like_dom_sf"/>
</dbReference>
<protein>
    <submittedName>
        <fullName evidence="2">NUDIX hydrolase</fullName>
    </submittedName>
</protein>
<keyword evidence="2" id="KW-0378">Hydrolase</keyword>
<feature type="domain" description="Nudix hydrolase" evidence="1">
    <location>
        <begin position="2"/>
        <end position="145"/>
    </location>
</feature>
<dbReference type="Proteomes" id="UP000611554">
    <property type="component" value="Unassembled WGS sequence"/>
</dbReference>
<accession>A0ABQ2RMF8</accession>
<dbReference type="SUPFAM" id="SSF55811">
    <property type="entry name" value="Nudix"/>
    <property type="match status" value="1"/>
</dbReference>
<evidence type="ECO:0000313" key="3">
    <source>
        <dbReference type="Proteomes" id="UP000611554"/>
    </source>
</evidence>
<dbReference type="Pfam" id="PF00293">
    <property type="entry name" value="NUDIX"/>
    <property type="match status" value="1"/>
</dbReference>
<evidence type="ECO:0000259" key="1">
    <source>
        <dbReference type="PROSITE" id="PS51462"/>
    </source>
</evidence>
<name>A0ABQ2RMF8_9ACTN</name>